<keyword evidence="9" id="KW-1185">Reference proteome</keyword>
<dbReference type="GO" id="GO:0016491">
    <property type="term" value="F:oxidoreductase activity"/>
    <property type="evidence" value="ECO:0007669"/>
    <property type="project" value="UniProtKB-KW"/>
</dbReference>
<organism evidence="8 9">
    <name type="scientific">Minwuia thermotolerans</name>
    <dbReference type="NCBI Taxonomy" id="2056226"/>
    <lineage>
        <taxon>Bacteria</taxon>
        <taxon>Pseudomonadati</taxon>
        <taxon>Pseudomonadota</taxon>
        <taxon>Alphaproteobacteria</taxon>
        <taxon>Minwuiales</taxon>
        <taxon>Minwuiaceae</taxon>
        <taxon>Minwuia</taxon>
    </lineage>
</organism>
<dbReference type="InterPro" id="IPR013149">
    <property type="entry name" value="ADH-like_C"/>
</dbReference>
<dbReference type="GO" id="GO:0046872">
    <property type="term" value="F:metal ion binding"/>
    <property type="evidence" value="ECO:0007669"/>
    <property type="project" value="UniProtKB-KW"/>
</dbReference>
<dbReference type="SUPFAM" id="SSF50129">
    <property type="entry name" value="GroES-like"/>
    <property type="match status" value="1"/>
</dbReference>
<dbReference type="Gene3D" id="3.40.50.720">
    <property type="entry name" value="NAD(P)-binding Rossmann-like Domain"/>
    <property type="match status" value="1"/>
</dbReference>
<dbReference type="Proteomes" id="UP000229498">
    <property type="component" value="Unassembled WGS sequence"/>
</dbReference>
<evidence type="ECO:0000256" key="4">
    <source>
        <dbReference type="ARBA" id="ARBA00022833"/>
    </source>
</evidence>
<evidence type="ECO:0000313" key="9">
    <source>
        <dbReference type="Proteomes" id="UP000229498"/>
    </source>
</evidence>
<dbReference type="OrthoDB" id="9809185at2"/>
<keyword evidence="4" id="KW-0862">Zinc</keyword>
<accession>A0A2M9FX59</accession>
<name>A0A2M9FX59_9PROT</name>
<gene>
    <name evidence="8" type="ORF">CVT23_18610</name>
</gene>
<evidence type="ECO:0000259" key="6">
    <source>
        <dbReference type="Pfam" id="PF00107"/>
    </source>
</evidence>
<protein>
    <submittedName>
        <fullName evidence="8">Alcohol dehydrogenase</fullName>
    </submittedName>
</protein>
<dbReference type="InterPro" id="IPR011032">
    <property type="entry name" value="GroES-like_sf"/>
</dbReference>
<evidence type="ECO:0000256" key="2">
    <source>
        <dbReference type="ARBA" id="ARBA00008072"/>
    </source>
</evidence>
<evidence type="ECO:0000256" key="5">
    <source>
        <dbReference type="ARBA" id="ARBA00023002"/>
    </source>
</evidence>
<reference evidence="8 9" key="1">
    <citation type="submission" date="2017-11" db="EMBL/GenBank/DDBJ databases">
        <title>Draft genome sequence of Rhizobiales bacterium SY3-13.</title>
        <authorList>
            <person name="Sun C."/>
        </authorList>
    </citation>
    <scope>NUCLEOTIDE SEQUENCE [LARGE SCALE GENOMIC DNA]</scope>
    <source>
        <strain evidence="8 9">SY3-13</strain>
    </source>
</reference>
<dbReference type="PANTHER" id="PTHR43161">
    <property type="entry name" value="SORBITOL DEHYDROGENASE"/>
    <property type="match status" value="1"/>
</dbReference>
<proteinExistence type="inferred from homology"/>
<evidence type="ECO:0000259" key="7">
    <source>
        <dbReference type="Pfam" id="PF08240"/>
    </source>
</evidence>
<evidence type="ECO:0000313" key="8">
    <source>
        <dbReference type="EMBL" id="PJK28052.1"/>
    </source>
</evidence>
<dbReference type="EMBL" id="PHIG01000048">
    <property type="protein sequence ID" value="PJK28052.1"/>
    <property type="molecule type" value="Genomic_DNA"/>
</dbReference>
<dbReference type="Pfam" id="PF00107">
    <property type="entry name" value="ADH_zinc_N"/>
    <property type="match status" value="1"/>
</dbReference>
<dbReference type="InterPro" id="IPR013154">
    <property type="entry name" value="ADH-like_N"/>
</dbReference>
<feature type="domain" description="Alcohol dehydrogenase-like N-terminal" evidence="7">
    <location>
        <begin position="65"/>
        <end position="180"/>
    </location>
</feature>
<sequence>MGHAGGNAARRRKPAGLTVRVARTPAGRQTRRPHPGEDKYMRAAIFREPGRPLEVGAIEDPTPQAGELILKVEACGICGSDLHISDNHDGSGGMPPLKPDSVMGHEFCGEIVAIGPGTETTLKEGDRVASLPTIGCGTCDKCLTGDVKRCRTARGIGLGDVPGGYADYVRVGARESLRLPGHFGKGDGALIEPLAVGLRAAVRARLQPGESVLIIGAGPVGLATAIWCRHFGARHVVVSDLNPNRAEMAAKYGATDAIDASKENVIERYKTIAGGRPEVVFDCVGVKGSMQLAIDYAAFDAKVVVVGVCMHLDHILPVKPVTKELDLIFAYCYLRQEFGLCIDMLDQGRIEAAGLITDRVGFDGFSEAFEALKTPNTQVKVLLEPDR</sequence>
<keyword evidence="5" id="KW-0560">Oxidoreductase</keyword>
<dbReference type="InterPro" id="IPR036291">
    <property type="entry name" value="NAD(P)-bd_dom_sf"/>
</dbReference>
<evidence type="ECO:0000256" key="3">
    <source>
        <dbReference type="ARBA" id="ARBA00022723"/>
    </source>
</evidence>
<comment type="similarity">
    <text evidence="2">Belongs to the zinc-containing alcohol dehydrogenase family.</text>
</comment>
<dbReference type="Gene3D" id="3.90.180.10">
    <property type="entry name" value="Medium-chain alcohol dehydrogenases, catalytic domain"/>
    <property type="match status" value="1"/>
</dbReference>
<dbReference type="Pfam" id="PF08240">
    <property type="entry name" value="ADH_N"/>
    <property type="match status" value="1"/>
</dbReference>
<comment type="cofactor">
    <cofactor evidence="1">
        <name>Zn(2+)</name>
        <dbReference type="ChEBI" id="CHEBI:29105"/>
    </cofactor>
</comment>
<keyword evidence="3" id="KW-0479">Metal-binding</keyword>
<dbReference type="AlphaFoldDB" id="A0A2M9FX59"/>
<dbReference type="PANTHER" id="PTHR43161:SF26">
    <property type="entry name" value="GALACTITOL 1-PHOSPHATE 5-DEHYDROGENASE"/>
    <property type="match status" value="1"/>
</dbReference>
<comment type="caution">
    <text evidence="8">The sequence shown here is derived from an EMBL/GenBank/DDBJ whole genome shotgun (WGS) entry which is preliminary data.</text>
</comment>
<feature type="domain" description="Alcohol dehydrogenase-like C-terminal" evidence="6">
    <location>
        <begin position="219"/>
        <end position="344"/>
    </location>
</feature>
<evidence type="ECO:0000256" key="1">
    <source>
        <dbReference type="ARBA" id="ARBA00001947"/>
    </source>
</evidence>
<dbReference type="SUPFAM" id="SSF51735">
    <property type="entry name" value="NAD(P)-binding Rossmann-fold domains"/>
    <property type="match status" value="1"/>
</dbReference>